<proteinExistence type="predicted"/>
<feature type="region of interest" description="Disordered" evidence="1">
    <location>
        <begin position="188"/>
        <end position="219"/>
    </location>
</feature>
<dbReference type="InParanoid" id="A0A1J7IFX7"/>
<feature type="region of interest" description="Disordered" evidence="1">
    <location>
        <begin position="154"/>
        <end position="176"/>
    </location>
</feature>
<accession>A0A1J7IFX7</accession>
<protein>
    <submittedName>
        <fullName evidence="2">Uncharacterized protein</fullName>
    </submittedName>
</protein>
<gene>
    <name evidence="2" type="ORF">CONLIGDRAFT_634612</name>
</gene>
<dbReference type="Proteomes" id="UP000182658">
    <property type="component" value="Unassembled WGS sequence"/>
</dbReference>
<organism evidence="2 3">
    <name type="scientific">Coniochaeta ligniaria NRRL 30616</name>
    <dbReference type="NCBI Taxonomy" id="1408157"/>
    <lineage>
        <taxon>Eukaryota</taxon>
        <taxon>Fungi</taxon>
        <taxon>Dikarya</taxon>
        <taxon>Ascomycota</taxon>
        <taxon>Pezizomycotina</taxon>
        <taxon>Sordariomycetes</taxon>
        <taxon>Sordariomycetidae</taxon>
        <taxon>Coniochaetales</taxon>
        <taxon>Coniochaetaceae</taxon>
        <taxon>Coniochaeta</taxon>
    </lineage>
</organism>
<reference evidence="2 3" key="1">
    <citation type="submission" date="2016-10" db="EMBL/GenBank/DDBJ databases">
        <title>Draft genome sequence of Coniochaeta ligniaria NRRL30616, a lignocellulolytic fungus for bioabatement of inhibitors in plant biomass hydrolysates.</title>
        <authorList>
            <consortium name="DOE Joint Genome Institute"/>
            <person name="Jimenez D.J."/>
            <person name="Hector R.E."/>
            <person name="Riley R."/>
            <person name="Sun H."/>
            <person name="Grigoriev I.V."/>
            <person name="Van Elsas J.D."/>
            <person name="Nichols N.N."/>
        </authorList>
    </citation>
    <scope>NUCLEOTIDE SEQUENCE [LARGE SCALE GENOMIC DNA]</scope>
    <source>
        <strain evidence="2 3">NRRL 30616</strain>
    </source>
</reference>
<evidence type="ECO:0000313" key="3">
    <source>
        <dbReference type="Proteomes" id="UP000182658"/>
    </source>
</evidence>
<sequence length="232" mass="26618">MSSPDSLPNNRLGASLASRHWAESDLLLMYDFLKRVETYFQGLRRQLFREFAHPDAEAIIALTKARDQLRAAASACGPGSTSRGPGGLGYIDELLTYSEALSDSRLTAWADLLQRTNRTHPNDMLLAWCNARYATHRYSESLEAFSRVLFEHRAPPPARREQSSAAPRSSRHYGRWDDSMHAERRARIRRLNRRDRDDSMYPSRWAPLRSPRRASPVQQPAARRIRLVCLDL</sequence>
<name>A0A1J7IFX7_9PEZI</name>
<evidence type="ECO:0000256" key="1">
    <source>
        <dbReference type="SAM" id="MobiDB-lite"/>
    </source>
</evidence>
<evidence type="ECO:0000313" key="2">
    <source>
        <dbReference type="EMBL" id="OIW26317.1"/>
    </source>
</evidence>
<dbReference type="AlphaFoldDB" id="A0A1J7IFX7"/>
<dbReference type="EMBL" id="KV875100">
    <property type="protein sequence ID" value="OIW26317.1"/>
    <property type="molecule type" value="Genomic_DNA"/>
</dbReference>
<keyword evidence="3" id="KW-1185">Reference proteome</keyword>